<feature type="compositionally biased region" description="Basic and acidic residues" evidence="4">
    <location>
        <begin position="1582"/>
        <end position="1602"/>
    </location>
</feature>
<dbReference type="EMBL" id="KQ459595">
    <property type="protein sequence ID" value="KPI95981.1"/>
    <property type="molecule type" value="Genomic_DNA"/>
</dbReference>
<dbReference type="STRING" id="66420.A0A194PRA2"/>
<dbReference type="CDD" id="cd02257">
    <property type="entry name" value="Peptidase_C19"/>
    <property type="match status" value="1"/>
</dbReference>
<dbReference type="GO" id="GO:0016579">
    <property type="term" value="P:protein deubiquitination"/>
    <property type="evidence" value="ECO:0007669"/>
    <property type="project" value="InterPro"/>
</dbReference>
<dbReference type="Pfam" id="PF06337">
    <property type="entry name" value="DUSP"/>
    <property type="match status" value="1"/>
</dbReference>
<keyword evidence="3" id="KW-0106">Calcium</keyword>
<evidence type="ECO:0000259" key="6">
    <source>
        <dbReference type="PROSITE" id="PS50235"/>
    </source>
</evidence>
<dbReference type="PROSITE" id="PS50235">
    <property type="entry name" value="USP_3"/>
    <property type="match status" value="1"/>
</dbReference>
<feature type="region of interest" description="Disordered" evidence="4">
    <location>
        <begin position="1142"/>
        <end position="1183"/>
    </location>
</feature>
<keyword evidence="9" id="KW-1185">Reference proteome</keyword>
<comment type="catalytic activity">
    <reaction evidence="1">
        <text>Thiol-dependent hydrolysis of ester, thioester, amide, peptide and isopeptide bonds formed by the C-terminal Gly of ubiquitin (a 76-residue protein attached to proteins as an intracellular targeting signal).</text>
        <dbReference type="EC" id="3.4.19.12"/>
    </reaction>
</comment>
<dbReference type="SUPFAM" id="SSF143791">
    <property type="entry name" value="DUSP-like"/>
    <property type="match status" value="1"/>
</dbReference>
<dbReference type="PANTHER" id="PTHR21646:SF76">
    <property type="entry name" value="UBIQUITIN CARBOXYL-TERMINAL HYDROLASE 32"/>
    <property type="match status" value="1"/>
</dbReference>
<gene>
    <name evidence="8" type="ORF">RR46_11694</name>
</gene>
<dbReference type="InterPro" id="IPR006615">
    <property type="entry name" value="Pept_C19_DUSP"/>
</dbReference>
<dbReference type="InterPro" id="IPR002048">
    <property type="entry name" value="EF_hand_dom"/>
</dbReference>
<evidence type="ECO:0000313" key="9">
    <source>
        <dbReference type="Proteomes" id="UP000053268"/>
    </source>
</evidence>
<dbReference type="InterPro" id="IPR018200">
    <property type="entry name" value="USP_CS"/>
</dbReference>
<feature type="region of interest" description="Disordered" evidence="4">
    <location>
        <begin position="891"/>
        <end position="922"/>
    </location>
</feature>
<dbReference type="SUPFAM" id="SSF47473">
    <property type="entry name" value="EF-hand"/>
    <property type="match status" value="2"/>
</dbReference>
<dbReference type="Gene3D" id="3.10.20.90">
    <property type="entry name" value="Phosphatidylinositol 3-kinase Catalytic Subunit, Chain A, domain 1"/>
    <property type="match status" value="1"/>
</dbReference>
<evidence type="ECO:0000256" key="2">
    <source>
        <dbReference type="ARBA" id="ARBA00012759"/>
    </source>
</evidence>
<dbReference type="CDD" id="cd00051">
    <property type="entry name" value="EFh"/>
    <property type="match status" value="1"/>
</dbReference>
<dbReference type="InterPro" id="IPR057368">
    <property type="entry name" value="USP32_N"/>
</dbReference>
<dbReference type="InterPro" id="IPR018247">
    <property type="entry name" value="EF_Hand_1_Ca_BS"/>
</dbReference>
<evidence type="ECO:0000256" key="3">
    <source>
        <dbReference type="ARBA" id="ARBA00022837"/>
    </source>
</evidence>
<dbReference type="SMART" id="SM00695">
    <property type="entry name" value="DUSP"/>
    <property type="match status" value="1"/>
</dbReference>
<proteinExistence type="predicted"/>
<feature type="region of interest" description="Disordered" evidence="4">
    <location>
        <begin position="546"/>
        <end position="577"/>
    </location>
</feature>
<feature type="compositionally biased region" description="Acidic residues" evidence="4">
    <location>
        <begin position="1569"/>
        <end position="1581"/>
    </location>
</feature>
<evidence type="ECO:0000259" key="7">
    <source>
        <dbReference type="PROSITE" id="PS51283"/>
    </source>
</evidence>
<dbReference type="GO" id="GO:0004843">
    <property type="term" value="F:cysteine-type deubiquitinase activity"/>
    <property type="evidence" value="ECO:0007669"/>
    <property type="project" value="UniProtKB-EC"/>
</dbReference>
<organism evidence="8 9">
    <name type="scientific">Papilio xuthus</name>
    <name type="common">Asian swallowtail butterfly</name>
    <dbReference type="NCBI Taxonomy" id="66420"/>
    <lineage>
        <taxon>Eukaryota</taxon>
        <taxon>Metazoa</taxon>
        <taxon>Ecdysozoa</taxon>
        <taxon>Arthropoda</taxon>
        <taxon>Hexapoda</taxon>
        <taxon>Insecta</taxon>
        <taxon>Pterygota</taxon>
        <taxon>Neoptera</taxon>
        <taxon>Endopterygota</taxon>
        <taxon>Lepidoptera</taxon>
        <taxon>Glossata</taxon>
        <taxon>Ditrysia</taxon>
        <taxon>Papilionoidea</taxon>
        <taxon>Papilionidae</taxon>
        <taxon>Papilioninae</taxon>
        <taxon>Papilio</taxon>
    </lineage>
</organism>
<dbReference type="Proteomes" id="UP000053268">
    <property type="component" value="Unassembled WGS sequence"/>
</dbReference>
<feature type="domain" description="USP" evidence="6">
    <location>
        <begin position="795"/>
        <end position="1697"/>
    </location>
</feature>
<dbReference type="GO" id="GO:0005794">
    <property type="term" value="C:Golgi apparatus"/>
    <property type="evidence" value="ECO:0007669"/>
    <property type="project" value="TreeGrafter"/>
</dbReference>
<dbReference type="PROSITE" id="PS00018">
    <property type="entry name" value="EF_HAND_1"/>
    <property type="match status" value="2"/>
</dbReference>
<dbReference type="Pfam" id="PF13202">
    <property type="entry name" value="EF-hand_5"/>
    <property type="match status" value="1"/>
</dbReference>
<evidence type="ECO:0000313" key="8">
    <source>
        <dbReference type="EMBL" id="KPI95981.1"/>
    </source>
</evidence>
<dbReference type="Gene3D" id="3.90.70.10">
    <property type="entry name" value="Cysteine proteinases"/>
    <property type="match status" value="2"/>
</dbReference>
<feature type="domain" description="EF-hand" evidence="5">
    <location>
        <begin position="246"/>
        <end position="273"/>
    </location>
</feature>
<feature type="region of interest" description="Disordered" evidence="4">
    <location>
        <begin position="504"/>
        <end position="533"/>
    </location>
</feature>
<protein>
    <recommendedName>
        <fullName evidence="2">ubiquitinyl hydrolase 1</fullName>
        <ecNumber evidence="2">3.4.19.12</ecNumber>
    </recommendedName>
</protein>
<feature type="compositionally biased region" description="Low complexity" evidence="4">
    <location>
        <begin position="504"/>
        <end position="520"/>
    </location>
</feature>
<dbReference type="Pfam" id="PF00443">
    <property type="entry name" value="UCH"/>
    <property type="match status" value="2"/>
</dbReference>
<dbReference type="InterPro" id="IPR028889">
    <property type="entry name" value="USP"/>
</dbReference>
<feature type="domain" description="EF-hand" evidence="5">
    <location>
        <begin position="274"/>
        <end position="309"/>
    </location>
</feature>
<dbReference type="PRINTS" id="PR00450">
    <property type="entry name" value="RECOVERIN"/>
</dbReference>
<evidence type="ECO:0000256" key="4">
    <source>
        <dbReference type="SAM" id="MobiDB-lite"/>
    </source>
</evidence>
<name>A0A194PRA2_PAPXU</name>
<evidence type="ECO:0000259" key="5">
    <source>
        <dbReference type="PROSITE" id="PS50222"/>
    </source>
</evidence>
<dbReference type="InterPro" id="IPR001394">
    <property type="entry name" value="Peptidase_C19_UCH"/>
</dbReference>
<dbReference type="Pfam" id="PF25265">
    <property type="entry name" value="USP32_N"/>
    <property type="match status" value="1"/>
</dbReference>
<dbReference type="Gene3D" id="1.10.238.10">
    <property type="entry name" value="EF-hand"/>
    <property type="match status" value="2"/>
</dbReference>
<dbReference type="PROSITE" id="PS51283">
    <property type="entry name" value="DUSP"/>
    <property type="match status" value="1"/>
</dbReference>
<dbReference type="PROSITE" id="PS00973">
    <property type="entry name" value="USP_2"/>
    <property type="match status" value="1"/>
</dbReference>
<keyword evidence="8" id="KW-0378">Hydrolase</keyword>
<reference evidence="8 9" key="1">
    <citation type="journal article" date="2015" name="Nat. Commun.">
        <title>Outbred genome sequencing and CRISPR/Cas9 gene editing in butterflies.</title>
        <authorList>
            <person name="Li X."/>
            <person name="Fan D."/>
            <person name="Zhang W."/>
            <person name="Liu G."/>
            <person name="Zhang L."/>
            <person name="Zhao L."/>
            <person name="Fang X."/>
            <person name="Chen L."/>
            <person name="Dong Y."/>
            <person name="Chen Y."/>
            <person name="Ding Y."/>
            <person name="Zhao R."/>
            <person name="Feng M."/>
            <person name="Zhu Y."/>
            <person name="Feng Y."/>
            <person name="Jiang X."/>
            <person name="Zhu D."/>
            <person name="Xiang H."/>
            <person name="Feng X."/>
            <person name="Li S."/>
            <person name="Wang J."/>
            <person name="Zhang G."/>
            <person name="Kronforst M.R."/>
            <person name="Wang W."/>
        </authorList>
    </citation>
    <scope>NUCLEOTIDE SEQUENCE [LARGE SCALE GENOMIC DNA]</scope>
    <source>
        <strain evidence="8">Ya'a_city_454_Px</strain>
        <tissue evidence="8">Whole body</tissue>
    </source>
</reference>
<dbReference type="PANTHER" id="PTHR21646">
    <property type="entry name" value="UBIQUITIN CARBOXYL-TERMINAL HYDROLASE"/>
    <property type="match status" value="1"/>
</dbReference>
<dbReference type="SMART" id="SM00054">
    <property type="entry name" value="EFh"/>
    <property type="match status" value="2"/>
</dbReference>
<dbReference type="GO" id="GO:0005509">
    <property type="term" value="F:calcium ion binding"/>
    <property type="evidence" value="ECO:0007669"/>
    <property type="project" value="InterPro"/>
</dbReference>
<dbReference type="SUPFAM" id="SSF54001">
    <property type="entry name" value="Cysteine proteinases"/>
    <property type="match status" value="1"/>
</dbReference>
<feature type="region of interest" description="Disordered" evidence="4">
    <location>
        <begin position="1560"/>
        <end position="1612"/>
    </location>
</feature>
<dbReference type="PROSITE" id="PS50222">
    <property type="entry name" value="EF_HAND_2"/>
    <property type="match status" value="2"/>
</dbReference>
<dbReference type="Gene3D" id="3.30.2230.10">
    <property type="entry name" value="DUSP-like"/>
    <property type="match status" value="2"/>
</dbReference>
<dbReference type="EC" id="3.4.19.12" evidence="2"/>
<dbReference type="InterPro" id="IPR038765">
    <property type="entry name" value="Papain-like_cys_pep_sf"/>
</dbReference>
<evidence type="ECO:0000256" key="1">
    <source>
        <dbReference type="ARBA" id="ARBA00000707"/>
    </source>
</evidence>
<dbReference type="InterPro" id="IPR011992">
    <property type="entry name" value="EF-hand-dom_pair"/>
</dbReference>
<dbReference type="InterPro" id="IPR050185">
    <property type="entry name" value="Ub_carboxyl-term_hydrolase"/>
</dbReference>
<feature type="compositionally biased region" description="Pro residues" evidence="4">
    <location>
        <begin position="894"/>
        <end position="918"/>
    </location>
</feature>
<accession>A0A194PRA2</accession>
<feature type="domain" description="DUSP" evidence="7">
    <location>
        <begin position="417"/>
        <end position="635"/>
    </location>
</feature>
<sequence>MGAKDSKPSFISYEDATKRVSESELRRIREAFKRCAGTSGTALSLEAFVHEVLCDGVPYEVAEWLYQACGGTKRGIIFRDLLCGIVVLTKGNLEEKIKFLWTLYVNNQSENGTYIYKRDFARALQLENTSLPVSGSHRSADILTSLFGLGERVTFEQFRSWLLIHKDATVLSKWLLSDRGSISHDLETPTFYQSLAGVTHLEERDIIELEKCFWSLRSNASSGQLDGAGLRALLAPPLPAAALPGVLRALDENRDGHVDFKELCCGLSAACRGPRTERLKFCFKIFDLDRDGVLNKKELIDMVGILCTVANESLKQQNSRASTPSDESEAEKSFDPEVVLLNLRDKLVSLPKNGNKPIFQLGPNNSVDESQKIEEELVDIKEVTFLMWAVERAERLLTPLLELLFDVCHVVLGLRPQCRHHERDIVIRWLRRETARGYSVGQFWYLVGSEWWAAWAAYTAAGDSCCRNSPRAIDDAIVCDESFTSNSTESMGSLLWRAETSSLGSGSAGSSSGVSSAPAHRSPPHPGPIDNRRLLARDELKVRTLTGEGGHLRLSSSGVSSAPAHRSPPHPGPIDNRRLLARDELKVRTLTGEGGHLRRDVTLAQHRDFELLPDSLWRAMALWYGGPDPLPRQVIRPPNSDVEMELYPLQLKILRHVPSTPRMNVGGVGAGVGGAGAALYSSVPAAPAPPDTQLAYTAAFSRLATVKQVTEFLCEALGLAREDVRLWSVGGGAGGGGGGALLLDDERPSLHELRLHERDRSRLLLELRNPDLTWPEEIGALSMSGGRGVERRETLSAPDVWNTGPLTRYFNSGMHLYEVNTTNPLGTKGALALRYGELCKEVWSCSARSVAPLRVRWCVSRHARGLAGGGQHDAQELLAWLLDALHEDLNRAAPPRPLPAPPPPSPPPQDTDTPPPTRPDQEVAAEAWAQFTASNDSIMTDLFYGQLKSKVRCDACGRESVRFDTFNMLSLPLPMESFVRCEVRVILLDGSVPVKYGLRVNSEGTYLDLKKKLSELCGLPPECMLVALVSGATISRLPEDGAKLTASGATELFAYEIPAPQHDMHVNRFEDRDRQFDMFCVEWSGAGVWCEGGGAEGVSGGGACGGAGAAGGAGSVSVRAASLCMPALFCFKRSRSEILMSQSPPSTFHSAGAELEGEGRSHTLPRGAGGRRSLTLPPPAPTLSKVKFASSPSHMYNMDEIDGPPIQYLVAVHRKQCRADAFFLSWQRVRPALFGVPLVVAVRAGEPGRELYARVWAQLARLLSPRPPRPPHPSHPSHAARDLSNHAADCDDSLGYEFPFTLRLVCGSGAWCALCAWPALCRGCALPSDHKPLLRDPHTHEHEHEHEHADTYADTHIYESQVSVDSGCGLAGGSPAARAKLQRQTSARLAADVSGDVGCGEVSYLSMGALRAARRRGLLLAIDWEPTALHLRYQATRERAWVEHSSVAECGAASARPVDLASCLAAFTSEERLEQRYHCDHCRTAQPATKKLQIWRAPPILIIHLKRFQYVNNKWIKSQKVVNFPFEDFDPTPYLASVPQETILRHRELKSMRRRSSMFVDVEGPISETESENSDEEDESSREEARSKSNVERRRESVELKGRARLQSTSLTATPVTDDNLVDYHQHHLEKEQDPFDLKYKLYAVVSHTGQLHGGHYVAYAHNPSGAWLCYNDSSCRAVGARDVQPAAAYLLFYERRGLDYGRYLPARAHHPAPAPPPDADDADMRNMCVLA</sequence>
<dbReference type="InterPro" id="IPR035927">
    <property type="entry name" value="DUSP-like_sf"/>
</dbReference>